<sequence>MYLLKFTQKIQVSFVLSGLVFHTTSWSAPLDVVLRDTHAVSRVDPVTVNDFSSKSDSNPLLTLSGRFDSAGLSKPLSPQTELTRIALLPRGFKEVYFPEDPNLKGADVEAWQRPVRGSSGSYPRSSSQLSFHSQVEPKSIPRLLKDVPPKIIFGKKSSDQYEEAAAEKAVRTVKQLVIPFLHLYGYETQDIDVSDILRHKIIVDKGVHFNLVCKVEDPEGGSMELKFSGIAVGENGRGKGSKLEGPNWTFKHGKMYEPAE</sequence>
<comment type="caution">
    <text evidence="1">The sequence shown here is derived from an EMBL/GenBank/DDBJ whole genome shotgun (WGS) entry which is preliminary data.</text>
</comment>
<proteinExistence type="predicted"/>
<dbReference type="AlphaFoldDB" id="A0A9W9ALQ8"/>
<name>A0A9W9ALQ8_9AGAR</name>
<dbReference type="Proteomes" id="UP001150266">
    <property type="component" value="Unassembled WGS sequence"/>
</dbReference>
<evidence type="ECO:0000313" key="2">
    <source>
        <dbReference type="Proteomes" id="UP001150266"/>
    </source>
</evidence>
<accession>A0A9W9ALQ8</accession>
<evidence type="ECO:0000313" key="1">
    <source>
        <dbReference type="EMBL" id="KAJ4485855.1"/>
    </source>
</evidence>
<organism evidence="1 2">
    <name type="scientific">Lentinula aciculospora</name>
    <dbReference type="NCBI Taxonomy" id="153920"/>
    <lineage>
        <taxon>Eukaryota</taxon>
        <taxon>Fungi</taxon>
        <taxon>Dikarya</taxon>
        <taxon>Basidiomycota</taxon>
        <taxon>Agaricomycotina</taxon>
        <taxon>Agaricomycetes</taxon>
        <taxon>Agaricomycetidae</taxon>
        <taxon>Agaricales</taxon>
        <taxon>Marasmiineae</taxon>
        <taxon>Omphalotaceae</taxon>
        <taxon>Lentinula</taxon>
    </lineage>
</organism>
<protein>
    <submittedName>
        <fullName evidence="1">Uncharacterized protein</fullName>
    </submittedName>
</protein>
<reference evidence="1" key="1">
    <citation type="submission" date="2022-08" db="EMBL/GenBank/DDBJ databases">
        <title>A Global Phylogenomic Analysis of the Shiitake Genus Lentinula.</title>
        <authorList>
            <consortium name="DOE Joint Genome Institute"/>
            <person name="Sierra-Patev S."/>
            <person name="Min B."/>
            <person name="Naranjo-Ortiz M."/>
            <person name="Looney B."/>
            <person name="Konkel Z."/>
            <person name="Slot J.C."/>
            <person name="Sakamoto Y."/>
            <person name="Steenwyk J.L."/>
            <person name="Rokas A."/>
            <person name="Carro J."/>
            <person name="Camarero S."/>
            <person name="Ferreira P."/>
            <person name="Molpeceres G."/>
            <person name="Ruiz-Duenas F.J."/>
            <person name="Serrano A."/>
            <person name="Henrissat B."/>
            <person name="Drula E."/>
            <person name="Hughes K.W."/>
            <person name="Mata J.L."/>
            <person name="Ishikawa N.K."/>
            <person name="Vargas-Isla R."/>
            <person name="Ushijima S."/>
            <person name="Smith C.A."/>
            <person name="Ahrendt S."/>
            <person name="Andreopoulos W."/>
            <person name="He G."/>
            <person name="Labutti K."/>
            <person name="Lipzen A."/>
            <person name="Ng V."/>
            <person name="Riley R."/>
            <person name="Sandor L."/>
            <person name="Barry K."/>
            <person name="Martinez A.T."/>
            <person name="Xiao Y."/>
            <person name="Gibbons J.G."/>
            <person name="Terashima K."/>
            <person name="Grigoriev I.V."/>
            <person name="Hibbett D.S."/>
        </authorList>
    </citation>
    <scope>NUCLEOTIDE SEQUENCE</scope>
    <source>
        <strain evidence="1">JLM2183</strain>
    </source>
</reference>
<keyword evidence="2" id="KW-1185">Reference proteome</keyword>
<gene>
    <name evidence="1" type="ORF">J3R30DRAFT_1415531</name>
</gene>
<dbReference type="EMBL" id="JAOTPV010000003">
    <property type="protein sequence ID" value="KAJ4485855.1"/>
    <property type="molecule type" value="Genomic_DNA"/>
</dbReference>